<accession>A0AAW9SFZ3</accession>
<keyword evidence="2" id="KW-1185">Reference proteome</keyword>
<organism evidence="1 2">
    <name type="scientific">Rapidithrix thailandica</name>
    <dbReference type="NCBI Taxonomy" id="413964"/>
    <lineage>
        <taxon>Bacteria</taxon>
        <taxon>Pseudomonadati</taxon>
        <taxon>Bacteroidota</taxon>
        <taxon>Cytophagia</taxon>
        <taxon>Cytophagales</taxon>
        <taxon>Flammeovirgaceae</taxon>
        <taxon>Rapidithrix</taxon>
    </lineage>
</organism>
<comment type="caution">
    <text evidence="1">The sequence shown here is derived from an EMBL/GenBank/DDBJ whole genome shotgun (WGS) entry which is preliminary data.</text>
</comment>
<protein>
    <submittedName>
        <fullName evidence="1">Uncharacterized protein</fullName>
    </submittedName>
</protein>
<dbReference type="EMBL" id="JBDKWZ010000040">
    <property type="protein sequence ID" value="MEN7552016.1"/>
    <property type="molecule type" value="Genomic_DNA"/>
</dbReference>
<proteinExistence type="predicted"/>
<sequence>MKYWRINSLCKFTSHEWLKSKVLDEIKMYLWKREYLCPDFDRHQSIKSPDKRTYRIRKVWNAEGNIFSVFVENESNWESSHGVSEPQIITLIQDFFKVNNGQWYYLETLTENEDSKISKSVRQIEPIQIKDFLDTFSSELVPPKPQIIEIGKYEYQETDMYYGLKTQFKTILDFWISCLYWVNCGELEGEGLTYLSYFNSYDLASGSCIPMNLNEIDEIIKEIKSKTNTLNNPVSVYLMRKDWNDKVYVLEYEDRFVMHNWHTAE</sequence>
<dbReference type="RefSeq" id="WP_346824792.1">
    <property type="nucleotide sequence ID" value="NZ_JBDKWZ010000040.1"/>
</dbReference>
<evidence type="ECO:0000313" key="2">
    <source>
        <dbReference type="Proteomes" id="UP001403385"/>
    </source>
</evidence>
<gene>
    <name evidence="1" type="ORF">AAG747_29165</name>
</gene>
<dbReference type="AlphaFoldDB" id="A0AAW9SFZ3"/>
<dbReference type="Proteomes" id="UP001403385">
    <property type="component" value="Unassembled WGS sequence"/>
</dbReference>
<name>A0AAW9SFZ3_9BACT</name>
<evidence type="ECO:0000313" key="1">
    <source>
        <dbReference type="EMBL" id="MEN7552016.1"/>
    </source>
</evidence>
<reference evidence="1 2" key="1">
    <citation type="submission" date="2024-04" db="EMBL/GenBank/DDBJ databases">
        <title>Novel genus in family Flammeovirgaceae.</title>
        <authorList>
            <person name="Nguyen T.H."/>
            <person name="Vuong T.Q."/>
            <person name="Le H."/>
            <person name="Kim S.-G."/>
        </authorList>
    </citation>
    <scope>NUCLEOTIDE SEQUENCE [LARGE SCALE GENOMIC DNA]</scope>
    <source>
        <strain evidence="1 2">JCM 23209</strain>
    </source>
</reference>